<proteinExistence type="predicted"/>
<organism evidence="1 2">
    <name type="scientific">Trichinella murrelli</name>
    <dbReference type="NCBI Taxonomy" id="144512"/>
    <lineage>
        <taxon>Eukaryota</taxon>
        <taxon>Metazoa</taxon>
        <taxon>Ecdysozoa</taxon>
        <taxon>Nematoda</taxon>
        <taxon>Enoplea</taxon>
        <taxon>Dorylaimia</taxon>
        <taxon>Trichinellida</taxon>
        <taxon>Trichinellidae</taxon>
        <taxon>Trichinella</taxon>
    </lineage>
</organism>
<evidence type="ECO:0000313" key="1">
    <source>
        <dbReference type="EMBL" id="KRX46546.1"/>
    </source>
</evidence>
<gene>
    <name evidence="1" type="ORF">T05_615</name>
</gene>
<accession>A0A0V0U5I6</accession>
<dbReference type="EMBL" id="JYDJ01000056">
    <property type="protein sequence ID" value="KRX46546.1"/>
    <property type="molecule type" value="Genomic_DNA"/>
</dbReference>
<dbReference type="Proteomes" id="UP000055048">
    <property type="component" value="Unassembled WGS sequence"/>
</dbReference>
<dbReference type="AlphaFoldDB" id="A0A0V0U5I6"/>
<name>A0A0V0U5I6_9BILA</name>
<protein>
    <submittedName>
        <fullName evidence="1">Uncharacterized protein</fullName>
    </submittedName>
</protein>
<keyword evidence="2" id="KW-1185">Reference proteome</keyword>
<evidence type="ECO:0000313" key="2">
    <source>
        <dbReference type="Proteomes" id="UP000055048"/>
    </source>
</evidence>
<reference evidence="1 2" key="1">
    <citation type="submission" date="2015-01" db="EMBL/GenBank/DDBJ databases">
        <title>Evolution of Trichinella species and genotypes.</title>
        <authorList>
            <person name="Korhonen P.K."/>
            <person name="Edoardo P."/>
            <person name="Giuseppe L.R."/>
            <person name="Gasser R.B."/>
        </authorList>
    </citation>
    <scope>NUCLEOTIDE SEQUENCE [LARGE SCALE GENOMIC DNA]</scope>
    <source>
        <strain evidence="1">ISS417</strain>
    </source>
</reference>
<comment type="caution">
    <text evidence="1">The sequence shown here is derived from an EMBL/GenBank/DDBJ whole genome shotgun (WGS) entry which is preliminary data.</text>
</comment>
<sequence>MWYSQLTAFGVHSFPIADSGSIALFSEVMLRTANAAYVAHSAAVFRKGGFCKIVQLSGEFGKQVACRRCILCVVYLAFCNSLGLYGSSILYSRRSDVDGCSRSPSVFLRMPSPQSVLLEFSDVYHNVTLRED</sequence>